<proteinExistence type="predicted"/>
<dbReference type="EMBL" id="GBXM01087940">
    <property type="protein sequence ID" value="JAH20637.1"/>
    <property type="molecule type" value="Transcribed_RNA"/>
</dbReference>
<evidence type="ECO:0000313" key="1">
    <source>
        <dbReference type="EMBL" id="JAH20637.1"/>
    </source>
</evidence>
<protein>
    <submittedName>
        <fullName evidence="1">Uncharacterized protein</fullName>
    </submittedName>
</protein>
<dbReference type="AlphaFoldDB" id="A0A0E9QW00"/>
<organism evidence="1">
    <name type="scientific">Anguilla anguilla</name>
    <name type="common">European freshwater eel</name>
    <name type="synonym">Muraena anguilla</name>
    <dbReference type="NCBI Taxonomy" id="7936"/>
    <lineage>
        <taxon>Eukaryota</taxon>
        <taxon>Metazoa</taxon>
        <taxon>Chordata</taxon>
        <taxon>Craniata</taxon>
        <taxon>Vertebrata</taxon>
        <taxon>Euteleostomi</taxon>
        <taxon>Actinopterygii</taxon>
        <taxon>Neopterygii</taxon>
        <taxon>Teleostei</taxon>
        <taxon>Anguilliformes</taxon>
        <taxon>Anguillidae</taxon>
        <taxon>Anguilla</taxon>
    </lineage>
</organism>
<name>A0A0E9QW00_ANGAN</name>
<reference evidence="1" key="1">
    <citation type="submission" date="2014-11" db="EMBL/GenBank/DDBJ databases">
        <authorList>
            <person name="Amaro Gonzalez C."/>
        </authorList>
    </citation>
    <scope>NUCLEOTIDE SEQUENCE</scope>
</reference>
<accession>A0A0E9QW00</accession>
<reference evidence="1" key="2">
    <citation type="journal article" date="2015" name="Fish Shellfish Immunol.">
        <title>Early steps in the European eel (Anguilla anguilla)-Vibrio vulnificus interaction in the gills: Role of the RtxA13 toxin.</title>
        <authorList>
            <person name="Callol A."/>
            <person name="Pajuelo D."/>
            <person name="Ebbesson L."/>
            <person name="Teles M."/>
            <person name="MacKenzie S."/>
            <person name="Amaro C."/>
        </authorList>
    </citation>
    <scope>NUCLEOTIDE SEQUENCE</scope>
</reference>
<sequence length="29" mass="3106">MGCFGFPGLSPTAWLGHLKTCWLCHPGTS</sequence>